<feature type="region of interest" description="Disordered" evidence="2">
    <location>
        <begin position="364"/>
        <end position="434"/>
    </location>
</feature>
<sequence length="434" mass="47360">MASGMAASIRGATESEVFDLAGHGQDNITLTITDAFSEPLPLSEMIRITFITGAGKLGRQKYGENAAKTLTSALRALGYEEDRAASCVVECGGTFKSQHDTGKNLKTIVVFPKIIGIVDAGGAHEGIENMNIAGGESLLEEGSPEHMIALSSQAVFVRMLQSKCQSWAQKKGCLKSLEHIKVIVGNLDSKLMSGTPLSEPEQELYDSVSMDLLIEKESCTRKEMHTHVETGRITYAERDTLRSQVEERLKTIDDELDASSGKPKKTEKLKLTKEKAMARQKMLQDIQPKAPHRLKNEPQIAKLRAEMRPLQKLEEYAKGRLLSVKETTALARKEEILEEIANLEDASREWFEEDSAFEARLNASRAAAKAKEKKKKAPVASSAGSGYKAKPVSSWVTPGATKKKLPAKPTAKSRSNAGGSVFSAMMMDSDSDSD</sequence>
<evidence type="ECO:0000256" key="1">
    <source>
        <dbReference type="SAM" id="Coils"/>
    </source>
</evidence>
<organism evidence="3">
    <name type="scientific">Odontella aurita</name>
    <dbReference type="NCBI Taxonomy" id="265563"/>
    <lineage>
        <taxon>Eukaryota</taxon>
        <taxon>Sar</taxon>
        <taxon>Stramenopiles</taxon>
        <taxon>Ochrophyta</taxon>
        <taxon>Bacillariophyta</taxon>
        <taxon>Mediophyceae</taxon>
        <taxon>Biddulphiophycidae</taxon>
        <taxon>Eupodiscales</taxon>
        <taxon>Odontellaceae</taxon>
        <taxon>Odontella</taxon>
    </lineage>
</organism>
<evidence type="ECO:0000313" key="3">
    <source>
        <dbReference type="EMBL" id="CAE2203767.1"/>
    </source>
</evidence>
<feature type="coiled-coil region" evidence="1">
    <location>
        <begin position="326"/>
        <end position="353"/>
    </location>
</feature>
<proteinExistence type="predicted"/>
<name>A0A7S4HMW0_9STRA</name>
<protein>
    <submittedName>
        <fullName evidence="3">Uncharacterized protein</fullName>
    </submittedName>
</protein>
<accession>A0A7S4HMW0</accession>
<evidence type="ECO:0000256" key="2">
    <source>
        <dbReference type="SAM" id="MobiDB-lite"/>
    </source>
</evidence>
<keyword evidence="1" id="KW-0175">Coiled coil</keyword>
<dbReference type="EMBL" id="HBKQ01002670">
    <property type="protein sequence ID" value="CAE2203767.1"/>
    <property type="molecule type" value="Transcribed_RNA"/>
</dbReference>
<gene>
    <name evidence="3" type="ORF">OAUR00152_LOCUS1809</name>
</gene>
<reference evidence="3" key="1">
    <citation type="submission" date="2021-01" db="EMBL/GenBank/DDBJ databases">
        <authorList>
            <person name="Corre E."/>
            <person name="Pelletier E."/>
            <person name="Niang G."/>
            <person name="Scheremetjew M."/>
            <person name="Finn R."/>
            <person name="Kale V."/>
            <person name="Holt S."/>
            <person name="Cochrane G."/>
            <person name="Meng A."/>
            <person name="Brown T."/>
            <person name="Cohen L."/>
        </authorList>
    </citation>
    <scope>NUCLEOTIDE SEQUENCE</scope>
    <source>
        <strain evidence="3">Isolate 1302-5</strain>
    </source>
</reference>
<dbReference type="AlphaFoldDB" id="A0A7S4HMW0"/>